<dbReference type="GO" id="GO:0004852">
    <property type="term" value="F:uroporphyrinogen-III synthase activity"/>
    <property type="evidence" value="ECO:0007669"/>
    <property type="project" value="InterPro"/>
</dbReference>
<accession>A0A1L0DM91</accession>
<organism evidence="2 3">
    <name type="scientific">Sungouiella intermedia</name>
    <dbReference type="NCBI Taxonomy" id="45354"/>
    <lineage>
        <taxon>Eukaryota</taxon>
        <taxon>Fungi</taxon>
        <taxon>Dikarya</taxon>
        <taxon>Ascomycota</taxon>
        <taxon>Saccharomycotina</taxon>
        <taxon>Pichiomycetes</taxon>
        <taxon>Metschnikowiaceae</taxon>
        <taxon>Sungouiella</taxon>
    </lineage>
</organism>
<dbReference type="PANTHER" id="PTHR12390">
    <property type="entry name" value="UROPORPHYRINOGEN III SYNTHASE"/>
    <property type="match status" value="1"/>
</dbReference>
<sequence length="257" mass="28513">MHILMLKNRTTPLDPYLEIMEENGNSAEFLPLLHHAPVNVASTTAYLSSNEFLDEISTFIITSQRAVEVFHECLGQIEQKNSKTAERIRSKTGYTVGPATEKILLDNGFLDVRGGSQAGNGSKLADIIINDLKDSALPIVFFTGVIRREVIFVKLKANGFNVKEEVIYKTEPRSGILDDFHKCCQKHIDWIVFFSPQGTQEIVDHMKKSLQSHQLRIACIGPTTEEYLKSNGISPAVVAGKPTASSLFAGFLNHGHE</sequence>
<dbReference type="UniPathway" id="UPA00251">
    <property type="reaction ID" value="UER00320"/>
</dbReference>
<dbReference type="GO" id="GO:0005829">
    <property type="term" value="C:cytosol"/>
    <property type="evidence" value="ECO:0007669"/>
    <property type="project" value="TreeGrafter"/>
</dbReference>
<dbReference type="Gene3D" id="3.40.50.10090">
    <property type="match status" value="2"/>
</dbReference>
<dbReference type="GO" id="GO:0006780">
    <property type="term" value="P:uroporphyrinogen III biosynthetic process"/>
    <property type="evidence" value="ECO:0007669"/>
    <property type="project" value="InterPro"/>
</dbReference>
<dbReference type="OrthoDB" id="5595751at2759"/>
<dbReference type="PANTHER" id="PTHR12390:SF0">
    <property type="entry name" value="UROPORPHYRINOGEN-III SYNTHASE"/>
    <property type="match status" value="1"/>
</dbReference>
<protein>
    <submittedName>
        <fullName evidence="2">CIC11C00000003407</fullName>
    </submittedName>
</protein>
<dbReference type="Proteomes" id="UP000182334">
    <property type="component" value="Chromosome IV"/>
</dbReference>
<evidence type="ECO:0000259" key="1">
    <source>
        <dbReference type="Pfam" id="PF02602"/>
    </source>
</evidence>
<dbReference type="GO" id="GO:0006782">
    <property type="term" value="P:protoporphyrinogen IX biosynthetic process"/>
    <property type="evidence" value="ECO:0007669"/>
    <property type="project" value="UniProtKB-UniPathway"/>
</dbReference>
<gene>
    <name evidence="2" type="ORF">SAMEA4029010_CIC11G00000003407</name>
</gene>
<dbReference type="EMBL" id="LT635759">
    <property type="protein sequence ID" value="SGZ53518.1"/>
    <property type="molecule type" value="Genomic_DNA"/>
</dbReference>
<proteinExistence type="predicted"/>
<dbReference type="SUPFAM" id="SSF69618">
    <property type="entry name" value="HemD-like"/>
    <property type="match status" value="1"/>
</dbReference>
<dbReference type="CDD" id="cd06578">
    <property type="entry name" value="HemD"/>
    <property type="match status" value="1"/>
</dbReference>
<dbReference type="InterPro" id="IPR039793">
    <property type="entry name" value="UROS/Hem4"/>
</dbReference>
<name>A0A1L0DM91_9ASCO</name>
<dbReference type="InterPro" id="IPR036108">
    <property type="entry name" value="4pyrrol_syn_uPrphyn_synt_sf"/>
</dbReference>
<feature type="domain" description="Tetrapyrrole biosynthesis uroporphyrinogen III synthase" evidence="1">
    <location>
        <begin position="17"/>
        <end position="248"/>
    </location>
</feature>
<dbReference type="AlphaFoldDB" id="A0A1L0DM91"/>
<evidence type="ECO:0000313" key="2">
    <source>
        <dbReference type="EMBL" id="SGZ53518.1"/>
    </source>
</evidence>
<dbReference type="Pfam" id="PF02602">
    <property type="entry name" value="HEM4"/>
    <property type="match status" value="1"/>
</dbReference>
<reference evidence="2 3" key="1">
    <citation type="submission" date="2016-10" db="EMBL/GenBank/DDBJ databases">
        <authorList>
            <person name="de Groot N.N."/>
        </authorList>
    </citation>
    <scope>NUCLEOTIDE SEQUENCE [LARGE SCALE GENOMIC DNA]</scope>
    <source>
        <strain evidence="2 3">CBS 141442</strain>
    </source>
</reference>
<dbReference type="InterPro" id="IPR003754">
    <property type="entry name" value="4pyrrol_synth_uPrphyn_synth"/>
</dbReference>
<dbReference type="STRING" id="45354.A0A1L0DM91"/>
<evidence type="ECO:0000313" key="3">
    <source>
        <dbReference type="Proteomes" id="UP000182334"/>
    </source>
</evidence>
<keyword evidence="3" id="KW-1185">Reference proteome</keyword>